<keyword evidence="1" id="KW-0732">Signal</keyword>
<dbReference type="AlphaFoldDB" id="A0A5E7R0D7"/>
<name>A0A5E7R0D7_PSEFL</name>
<dbReference type="Pfam" id="PF06742">
    <property type="entry name" value="DUF1214"/>
    <property type="match status" value="1"/>
</dbReference>
<feature type="chain" id="PRO_5022775707" description="DUF1254 domain-containing protein" evidence="1">
    <location>
        <begin position="27"/>
        <end position="470"/>
    </location>
</feature>
<dbReference type="Proteomes" id="UP000326611">
    <property type="component" value="Unassembled WGS sequence"/>
</dbReference>
<proteinExistence type="predicted"/>
<dbReference type="PANTHER" id="PTHR36509:SF2">
    <property type="entry name" value="BLL3101 PROTEIN"/>
    <property type="match status" value="1"/>
</dbReference>
<dbReference type="InterPro" id="IPR037049">
    <property type="entry name" value="DUF1214_C_sf"/>
</dbReference>
<dbReference type="InterPro" id="IPR010621">
    <property type="entry name" value="DUF1214"/>
</dbReference>
<sequence precursor="true">MTSSRKLLVCVLPLCVALGSTTHAQASTPDVLLTTPATPDVVEKGMRADGYSLAISAYNWGYPLVRMERVAREYTTVASPKPDTSYRAGLNRIGWATSLASPSAKDMPTANNDTYYMSAVLDLTEPYVLTVPDTHDRYYVVDVFNMWQELEHYVGRRTTGTKAGKFVLVPPGWKGDLPKDAKRLDVSTQKIWLWGRIHVKQGEDVAPILALQKQFSVEPLSGKAHTDQMLPALPQTGDDPLGFFTELAAALKDNPVKPADAALFAQFARIGLTDKGFSADKLNPATRKGLEEGLKDAPYVAIASLASTSSIRNGWNWVTGLDSFGYNYPLRAMVAGPYLGGQGEQEAMYPIRFTDSQNQPLTGAHQYQVKLASAPPVNAFWSLTMYDASDKMLVDNEIGRYKVGTDTPGLKVAADGSITIPISHGKPQGENAANWLPAPEGGFYVLLRLYQPSQDVLSGKWQLPQLNKVN</sequence>
<evidence type="ECO:0000259" key="2">
    <source>
        <dbReference type="Pfam" id="PF06742"/>
    </source>
</evidence>
<dbReference type="SUPFAM" id="SSF160935">
    <property type="entry name" value="VPA0735-like"/>
    <property type="match status" value="1"/>
</dbReference>
<gene>
    <name evidence="4" type="ORF">PS918_00622</name>
</gene>
<protein>
    <recommendedName>
        <fullName evidence="6">DUF1254 domain-containing protein</fullName>
    </recommendedName>
</protein>
<evidence type="ECO:0008006" key="6">
    <source>
        <dbReference type="Google" id="ProtNLM"/>
    </source>
</evidence>
<evidence type="ECO:0000259" key="3">
    <source>
        <dbReference type="Pfam" id="PF06863"/>
    </source>
</evidence>
<evidence type="ECO:0000313" key="4">
    <source>
        <dbReference type="EMBL" id="VVP67741.1"/>
    </source>
</evidence>
<dbReference type="RefSeq" id="WP_150768802.1">
    <property type="nucleotide sequence ID" value="NZ_CABVIY010000001.1"/>
</dbReference>
<feature type="signal peptide" evidence="1">
    <location>
        <begin position="1"/>
        <end position="26"/>
    </location>
</feature>
<dbReference type="OrthoDB" id="9777345at2"/>
<dbReference type="PANTHER" id="PTHR36509">
    <property type="entry name" value="BLL3101 PROTEIN"/>
    <property type="match status" value="1"/>
</dbReference>
<dbReference type="EMBL" id="CABVIY010000001">
    <property type="protein sequence ID" value="VVP67741.1"/>
    <property type="molecule type" value="Genomic_DNA"/>
</dbReference>
<reference evidence="4 5" key="1">
    <citation type="submission" date="2019-09" db="EMBL/GenBank/DDBJ databases">
        <authorList>
            <person name="Chandra G."/>
            <person name="Truman W A."/>
        </authorList>
    </citation>
    <scope>NUCLEOTIDE SEQUENCE [LARGE SCALE GENOMIC DNA]</scope>
    <source>
        <strain evidence="4">PS918</strain>
    </source>
</reference>
<organism evidence="4 5">
    <name type="scientific">Pseudomonas fluorescens</name>
    <dbReference type="NCBI Taxonomy" id="294"/>
    <lineage>
        <taxon>Bacteria</taxon>
        <taxon>Pseudomonadati</taxon>
        <taxon>Pseudomonadota</taxon>
        <taxon>Gammaproteobacteria</taxon>
        <taxon>Pseudomonadales</taxon>
        <taxon>Pseudomonadaceae</taxon>
        <taxon>Pseudomonas</taxon>
    </lineage>
</organism>
<dbReference type="Gene3D" id="2.60.40.1610">
    <property type="entry name" value="Domain of unknown function DUF1254"/>
    <property type="match status" value="1"/>
</dbReference>
<dbReference type="Gene3D" id="2.60.120.600">
    <property type="entry name" value="Domain of unknown function DUF1214, C-terminal domain"/>
    <property type="match status" value="1"/>
</dbReference>
<accession>A0A5E7R0D7</accession>
<evidence type="ECO:0000256" key="1">
    <source>
        <dbReference type="SAM" id="SignalP"/>
    </source>
</evidence>
<dbReference type="Pfam" id="PF06863">
    <property type="entry name" value="DUF1254"/>
    <property type="match status" value="1"/>
</dbReference>
<dbReference type="InterPro" id="IPR037050">
    <property type="entry name" value="DUF1254_sf"/>
</dbReference>
<evidence type="ECO:0000313" key="5">
    <source>
        <dbReference type="Proteomes" id="UP000326611"/>
    </source>
</evidence>
<feature type="domain" description="DUF1254" evidence="3">
    <location>
        <begin position="91"/>
        <end position="219"/>
    </location>
</feature>
<feature type="domain" description="DUF1214" evidence="2">
    <location>
        <begin position="346"/>
        <end position="454"/>
    </location>
</feature>
<dbReference type="InterPro" id="IPR010679">
    <property type="entry name" value="DUF1254"/>
</dbReference>